<proteinExistence type="predicted"/>
<evidence type="ECO:0000313" key="2">
    <source>
        <dbReference type="Proteomes" id="UP000001591"/>
    </source>
</evidence>
<keyword evidence="2" id="KW-1185">Reference proteome</keyword>
<dbReference type="AlphaFoldDB" id="B6IWY3"/>
<dbReference type="KEGG" id="rce:RC1_3449"/>
<dbReference type="HOGENOM" id="CLU_2882964_0_0_5"/>
<evidence type="ECO:0000313" key="1">
    <source>
        <dbReference type="EMBL" id="ACJ00807.1"/>
    </source>
</evidence>
<reference evidence="1 2" key="1">
    <citation type="journal article" date="2010" name="BMC Genomics">
        <title>Metabolic flexibility revealed in the genome of the cyst-forming alpha-1 proteobacterium Rhodospirillum centenum.</title>
        <authorList>
            <person name="Lu Y.K."/>
            <person name="Marden J."/>
            <person name="Han M."/>
            <person name="Swingley W.D."/>
            <person name="Mastrian S.D."/>
            <person name="Chowdhury S.R."/>
            <person name="Hao J."/>
            <person name="Helmy T."/>
            <person name="Kim S."/>
            <person name="Kurdoglu A.A."/>
            <person name="Matthies H.J."/>
            <person name="Rollo D."/>
            <person name="Stothard P."/>
            <person name="Blankenship R.E."/>
            <person name="Bauer C.E."/>
            <person name="Touchman J.W."/>
        </authorList>
    </citation>
    <scope>NUCLEOTIDE SEQUENCE [LARGE SCALE GENOMIC DNA]</scope>
    <source>
        <strain evidence="2">ATCC 51521 / SW</strain>
    </source>
</reference>
<dbReference type="STRING" id="414684.RC1_3449"/>
<name>B6IWY3_RHOCS</name>
<organism evidence="1 2">
    <name type="scientific">Rhodospirillum centenum (strain ATCC 51521 / SW)</name>
    <dbReference type="NCBI Taxonomy" id="414684"/>
    <lineage>
        <taxon>Bacteria</taxon>
        <taxon>Pseudomonadati</taxon>
        <taxon>Pseudomonadota</taxon>
        <taxon>Alphaproteobacteria</taxon>
        <taxon>Rhodospirillales</taxon>
        <taxon>Rhodospirillaceae</taxon>
        <taxon>Rhodospirillum</taxon>
    </lineage>
</organism>
<dbReference type="EMBL" id="CP000613">
    <property type="protein sequence ID" value="ACJ00807.1"/>
    <property type="molecule type" value="Genomic_DNA"/>
</dbReference>
<protein>
    <submittedName>
        <fullName evidence="1">Uncharacterized protein</fullName>
    </submittedName>
</protein>
<sequence>MRRKRSVRCPHRAVTRPPCASLRLDCHLRFGHDNRVNRFGGHRATCRRRGPAQVTVAHRAVVC</sequence>
<accession>B6IWY3</accession>
<dbReference type="Proteomes" id="UP000001591">
    <property type="component" value="Chromosome"/>
</dbReference>
<gene>
    <name evidence="1" type="ordered locus">RC1_3449</name>
</gene>